<organism evidence="1">
    <name type="scientific">Brassica napus</name>
    <name type="common">Rape</name>
    <dbReference type="NCBI Taxonomy" id="3708"/>
    <lineage>
        <taxon>Eukaryota</taxon>
        <taxon>Viridiplantae</taxon>
        <taxon>Streptophyta</taxon>
        <taxon>Embryophyta</taxon>
        <taxon>Tracheophyta</taxon>
        <taxon>Spermatophyta</taxon>
        <taxon>Magnoliopsida</taxon>
        <taxon>eudicotyledons</taxon>
        <taxon>Gunneridae</taxon>
        <taxon>Pentapetalae</taxon>
        <taxon>rosids</taxon>
        <taxon>malvids</taxon>
        <taxon>Brassicales</taxon>
        <taxon>Brassicaceae</taxon>
        <taxon>Brassiceae</taxon>
        <taxon>Brassica</taxon>
    </lineage>
</organism>
<proteinExistence type="predicted"/>
<gene>
    <name evidence="1" type="ORF">DARMORV10_C04P49960.1</name>
</gene>
<reference evidence="1" key="1">
    <citation type="submission" date="2021-01" db="EMBL/GenBank/DDBJ databases">
        <authorList>
            <consortium name="Genoscope - CEA"/>
            <person name="William W."/>
        </authorList>
    </citation>
    <scope>NUCLEOTIDE SEQUENCE</scope>
</reference>
<name>A0A816JTA0_BRANA</name>
<protein>
    <submittedName>
        <fullName evidence="1">(rape) hypothetical protein</fullName>
    </submittedName>
</protein>
<accession>A0A816JTA0</accession>
<dbReference type="Proteomes" id="UP001295469">
    <property type="component" value="Chromosome C04"/>
</dbReference>
<sequence length="69" mass="7839">MAVLVPSLPCMSCASSTKKNVNLARSLITSYFWRRLGTSASERWRNGGWTDRETEQVYPYRVDLSLNAP</sequence>
<evidence type="ECO:0000313" key="1">
    <source>
        <dbReference type="EMBL" id="CAF1860063.1"/>
    </source>
</evidence>
<dbReference type="AlphaFoldDB" id="A0A816JTA0"/>
<dbReference type="EMBL" id="HG994368">
    <property type="protein sequence ID" value="CAF1860063.1"/>
    <property type="molecule type" value="Genomic_DNA"/>
</dbReference>